<dbReference type="NCBIfam" id="TIGR00689">
    <property type="entry name" value="rpiB_lacA_lacB"/>
    <property type="match status" value="1"/>
</dbReference>
<dbReference type="PANTHER" id="PTHR43732:SF1">
    <property type="entry name" value="RIBOSE 5-PHOSPHATE ISOMERASE"/>
    <property type="match status" value="1"/>
</dbReference>
<dbReference type="SUPFAM" id="SSF52788">
    <property type="entry name" value="Phosphotyrosine protein phosphatases I"/>
    <property type="match status" value="1"/>
</dbReference>
<feature type="active site" description="Nucleophile" evidence="5">
    <location>
        <position position="10"/>
    </location>
</feature>
<dbReference type="NCBIfam" id="TIGR01120">
    <property type="entry name" value="rpiB"/>
    <property type="match status" value="1"/>
</dbReference>
<dbReference type="NCBIfam" id="NF004051">
    <property type="entry name" value="PRK05571.1"/>
    <property type="match status" value="1"/>
</dbReference>
<reference evidence="9" key="2">
    <citation type="journal article" date="2010" name="Stand. Genomic Sci.">
        <title>Complete genome sequence of Thermaerobacter marianensis type strain (7p75aT).</title>
        <authorList>
            <person name="Han C."/>
            <person name="Gu W."/>
            <person name="Zhang X."/>
            <person name="Lapidus A."/>
            <person name="Nolan M."/>
            <person name="Copeland A."/>
            <person name="Lucas S."/>
            <person name="Glavina Del Rio T."/>
            <person name="Tice H."/>
            <person name="Cheng J."/>
            <person name="Tapia R."/>
            <person name="Goodwin L."/>
            <person name="Pitluck S."/>
            <person name="Pagani I."/>
            <person name="Ivanova N."/>
            <person name="Mavromatis K."/>
            <person name="Mikhailova N."/>
            <person name="Pati A."/>
            <person name="Chen A."/>
            <person name="Palaniappan K."/>
            <person name="Land M."/>
            <person name="Hauser L."/>
            <person name="Chang Y."/>
            <person name="Jeffries C."/>
            <person name="Schneider S."/>
            <person name="Rohde M."/>
            <person name="Goker M."/>
            <person name="Pukall R."/>
            <person name="Woyke T."/>
            <person name="Bristow J."/>
            <person name="Eisen J."/>
            <person name="Markowitz V."/>
            <person name="Hugenholtz P."/>
            <person name="Kyrpides N."/>
            <person name="Klenk H."/>
            <person name="Detter J."/>
        </authorList>
    </citation>
    <scope>NUCLEOTIDE SEQUENCE [LARGE SCALE GENOMIC DNA]</scope>
    <source>
        <strain evidence="9">ATCC 700841 / DSM 12885 / JCM 10246 / 7p75a</strain>
    </source>
</reference>
<dbReference type="EMBL" id="CP002344">
    <property type="protein sequence ID" value="ADU50283.1"/>
    <property type="molecule type" value="Genomic_DNA"/>
</dbReference>
<protein>
    <submittedName>
        <fullName evidence="8">Ribose 5-phosphate isomerase B</fullName>
    </submittedName>
</protein>
<dbReference type="AlphaFoldDB" id="E6SLL6"/>
<evidence type="ECO:0000256" key="3">
    <source>
        <dbReference type="ARBA" id="ARBA00022801"/>
    </source>
</evidence>
<evidence type="ECO:0000313" key="9">
    <source>
        <dbReference type="Proteomes" id="UP000008915"/>
    </source>
</evidence>
<dbReference type="STRING" id="644966.Tmar_0158"/>
<feature type="active site" description="Proton donor" evidence="5">
    <location>
        <position position="126"/>
    </location>
</feature>
<dbReference type="PANTHER" id="PTHR43732">
    <property type="entry name" value="RIBOSE 5-PHOSPHATE ISOMERASE-RELATED"/>
    <property type="match status" value="1"/>
</dbReference>
<keyword evidence="4 8" id="KW-0413">Isomerase</keyword>
<evidence type="ECO:0000256" key="2">
    <source>
        <dbReference type="ARBA" id="ARBA00011063"/>
    </source>
</evidence>
<dbReference type="Pfam" id="PF01451">
    <property type="entry name" value="LMWPc"/>
    <property type="match status" value="1"/>
</dbReference>
<comment type="similarity">
    <text evidence="1">Belongs to the LacAB/RpiB family.</text>
</comment>
<dbReference type="GO" id="GO:0005975">
    <property type="term" value="P:carbohydrate metabolic process"/>
    <property type="evidence" value="ECO:0007669"/>
    <property type="project" value="InterPro"/>
</dbReference>
<feature type="domain" description="Phosphotyrosine protein phosphatase I" evidence="7">
    <location>
        <begin position="4"/>
        <end position="152"/>
    </location>
</feature>
<feature type="region of interest" description="Disordered" evidence="6">
    <location>
        <begin position="158"/>
        <end position="200"/>
    </location>
</feature>
<comment type="similarity">
    <text evidence="2">Belongs to the low molecular weight phosphotyrosine protein phosphatase family.</text>
</comment>
<feature type="active site" evidence="5">
    <location>
        <position position="16"/>
    </location>
</feature>
<gene>
    <name evidence="8" type="ordered locus">Tmar_0158</name>
</gene>
<dbReference type="KEGG" id="tmr:Tmar_0158"/>
<proteinExistence type="inferred from homology"/>
<sequence>MTIRTVLVVCSGNTCRSPMAAAYLQQALAEAGAPGVRVESAGLHAVPGVPAAAEAREAVARDGLSLAAHRSRALDEATATGADLILAMTRAQAEELRRRFPAVADRVALWREWAAGTPLADPDVADPFGQGLGDYQILARQLRREAAMAARRIAAAGGTPYEDGGAAPPAVAGGTPAPDSGTDTKTKEERPMDRADAAGAAVPAAGRPLRVAIGSDHAGFDLKRDLIAFMEERGIQVIDVGTHSRESCDYPDYARAACAKVVEGEADRAVLICGTGIGMAIAANKMPGIRAACCTEPYSARLTRQDNDSNVLTLGARVVGAGMAREILATWLETPFAGGRHQRRIDKITHMEHEFMQQRPARNRAAAGQGQG</sequence>
<dbReference type="Pfam" id="PF02502">
    <property type="entry name" value="LacAB_rpiB"/>
    <property type="match status" value="1"/>
</dbReference>
<dbReference type="Gene3D" id="3.40.1400.10">
    <property type="entry name" value="Sugar-phosphate isomerase, RpiB/LacA/LacB"/>
    <property type="match status" value="1"/>
</dbReference>
<organism evidence="8 9">
    <name type="scientific">Thermaerobacter marianensis (strain ATCC 700841 / DSM 12885 / JCM 10246 / 7p75a)</name>
    <dbReference type="NCBI Taxonomy" id="644966"/>
    <lineage>
        <taxon>Bacteria</taxon>
        <taxon>Bacillati</taxon>
        <taxon>Bacillota</taxon>
        <taxon>Clostridia</taxon>
        <taxon>Eubacteriales</taxon>
        <taxon>Clostridiales Family XVII. Incertae Sedis</taxon>
        <taxon>Thermaerobacter</taxon>
    </lineage>
</organism>
<dbReference type="Proteomes" id="UP000008915">
    <property type="component" value="Chromosome"/>
</dbReference>
<dbReference type="InterPro" id="IPR017867">
    <property type="entry name" value="Tyr_phospatase_low_mol_wt"/>
</dbReference>
<dbReference type="RefSeq" id="WP_013494588.1">
    <property type="nucleotide sequence ID" value="NC_014831.1"/>
</dbReference>
<dbReference type="GO" id="GO:0016861">
    <property type="term" value="F:intramolecular oxidoreductase activity, interconverting aldoses and ketoses"/>
    <property type="evidence" value="ECO:0007669"/>
    <property type="project" value="UniProtKB-ARBA"/>
</dbReference>
<dbReference type="OrthoDB" id="1778624at2"/>
<dbReference type="eggNOG" id="COG0698">
    <property type="taxonomic scope" value="Bacteria"/>
</dbReference>
<dbReference type="SUPFAM" id="SSF89623">
    <property type="entry name" value="Ribose/Galactose isomerase RpiB/AlsB"/>
    <property type="match status" value="1"/>
</dbReference>
<dbReference type="InterPro" id="IPR023485">
    <property type="entry name" value="Ptyr_pPase"/>
</dbReference>
<dbReference type="InterPro" id="IPR003500">
    <property type="entry name" value="RpiB_LacA_LacB"/>
</dbReference>
<evidence type="ECO:0000313" key="8">
    <source>
        <dbReference type="EMBL" id="ADU50283.1"/>
    </source>
</evidence>
<evidence type="ECO:0000256" key="1">
    <source>
        <dbReference type="ARBA" id="ARBA00008754"/>
    </source>
</evidence>
<accession>E6SLL6</accession>
<dbReference type="eggNOG" id="COG0394">
    <property type="taxonomic scope" value="Bacteria"/>
</dbReference>
<dbReference type="InterPro" id="IPR051812">
    <property type="entry name" value="SPI_LacAB/RpiB"/>
</dbReference>
<evidence type="ECO:0000256" key="5">
    <source>
        <dbReference type="PIRSR" id="PIRSR617867-1"/>
    </source>
</evidence>
<dbReference type="HOGENOM" id="CLU_059739_2_0_9"/>
<dbReference type="GO" id="GO:0004725">
    <property type="term" value="F:protein tyrosine phosphatase activity"/>
    <property type="evidence" value="ECO:0007669"/>
    <property type="project" value="InterPro"/>
</dbReference>
<evidence type="ECO:0000256" key="6">
    <source>
        <dbReference type="SAM" id="MobiDB-lite"/>
    </source>
</evidence>
<dbReference type="PRINTS" id="PR00719">
    <property type="entry name" value="LMWPTPASE"/>
</dbReference>
<evidence type="ECO:0000259" key="7">
    <source>
        <dbReference type="SMART" id="SM00226"/>
    </source>
</evidence>
<dbReference type="SMART" id="SM00226">
    <property type="entry name" value="LMWPc"/>
    <property type="match status" value="1"/>
</dbReference>
<feature type="compositionally biased region" description="Low complexity" evidence="6">
    <location>
        <begin position="164"/>
        <end position="178"/>
    </location>
</feature>
<keyword evidence="9" id="KW-1185">Reference proteome</keyword>
<dbReference type="InterPro" id="IPR004785">
    <property type="entry name" value="RpiB"/>
</dbReference>
<dbReference type="InterPro" id="IPR036569">
    <property type="entry name" value="RpiB_LacA_LacB_sf"/>
</dbReference>
<reference evidence="8 9" key="1">
    <citation type="journal article" date="2010" name="Stand. Genomic Sci.">
        <title>Complete genome sequence of Thermaerobacter marianensis type strain (7p75a).</title>
        <authorList>
            <person name="Han C."/>
            <person name="Gu W."/>
            <person name="Zhang X."/>
            <person name="Lapidus A."/>
            <person name="Nolan M."/>
            <person name="Copeland A."/>
            <person name="Lucas S."/>
            <person name="Del Rio T.G."/>
            <person name="Tice H."/>
            <person name="Cheng J.F."/>
            <person name="Tapia R."/>
            <person name="Goodwin L."/>
            <person name="Pitluck S."/>
            <person name="Pagani I."/>
            <person name="Ivanova N."/>
            <person name="Mavromatis K."/>
            <person name="Mikhailova N."/>
            <person name="Pati A."/>
            <person name="Chen A."/>
            <person name="Palaniappan K."/>
            <person name="Land M."/>
            <person name="Hauser L."/>
            <person name="Chang Y.J."/>
            <person name="Jeffries C.D."/>
            <person name="Schneider S."/>
            <person name="Rohde M."/>
            <person name="Goker M."/>
            <person name="Pukall R."/>
            <person name="Woyke T."/>
            <person name="Bristow J."/>
            <person name="Eisen J.A."/>
            <person name="Markowitz V."/>
            <person name="Hugenholtz P."/>
            <person name="Kyrpides N.C."/>
            <person name="Klenk H.P."/>
            <person name="Detter J.C."/>
        </authorList>
    </citation>
    <scope>NUCLEOTIDE SEQUENCE [LARGE SCALE GENOMIC DNA]</scope>
    <source>
        <strain evidence="9">ATCC 700841 / DSM 12885 / JCM 10246 / 7p75a</strain>
    </source>
</reference>
<keyword evidence="3" id="KW-0378">Hydrolase</keyword>
<name>E6SLL6_THEM7</name>
<feature type="compositionally biased region" description="Basic and acidic residues" evidence="6">
    <location>
        <begin position="182"/>
        <end position="196"/>
    </location>
</feature>
<dbReference type="InterPro" id="IPR036196">
    <property type="entry name" value="Ptyr_pPase_sf"/>
</dbReference>
<evidence type="ECO:0000256" key="4">
    <source>
        <dbReference type="ARBA" id="ARBA00023235"/>
    </source>
</evidence>
<dbReference type="Gene3D" id="3.40.50.2300">
    <property type="match status" value="1"/>
</dbReference>